<evidence type="ECO:0000256" key="1">
    <source>
        <dbReference type="ARBA" id="ARBA00004370"/>
    </source>
</evidence>
<dbReference type="InterPro" id="IPR010817">
    <property type="entry name" value="HemY_N"/>
</dbReference>
<organism evidence="8 9">
    <name type="scientific">Microbaculum marinisediminis</name>
    <dbReference type="NCBI Taxonomy" id="2931392"/>
    <lineage>
        <taxon>Bacteria</taxon>
        <taxon>Pseudomonadati</taxon>
        <taxon>Pseudomonadota</taxon>
        <taxon>Alphaproteobacteria</taxon>
        <taxon>Hyphomicrobiales</taxon>
        <taxon>Tepidamorphaceae</taxon>
        <taxon>Microbaculum</taxon>
    </lineage>
</organism>
<keyword evidence="3 6" id="KW-1133">Transmembrane helix</keyword>
<dbReference type="Gene3D" id="1.25.40.10">
    <property type="entry name" value="Tetratricopeptide repeat domain"/>
    <property type="match status" value="1"/>
</dbReference>
<protein>
    <recommendedName>
        <fullName evidence="7">HemY N-terminal domain-containing protein</fullName>
    </recommendedName>
</protein>
<feature type="region of interest" description="Disordered" evidence="5">
    <location>
        <begin position="431"/>
        <end position="591"/>
    </location>
</feature>
<proteinExistence type="predicted"/>
<gene>
    <name evidence="8" type="ORF">MUB46_10860</name>
</gene>
<keyword evidence="9" id="KW-1185">Reference proteome</keyword>
<dbReference type="SUPFAM" id="SSF48452">
    <property type="entry name" value="TPR-like"/>
    <property type="match status" value="1"/>
</dbReference>
<evidence type="ECO:0000259" key="7">
    <source>
        <dbReference type="Pfam" id="PF07219"/>
    </source>
</evidence>
<feature type="compositionally biased region" description="Low complexity" evidence="5">
    <location>
        <begin position="534"/>
        <end position="551"/>
    </location>
</feature>
<evidence type="ECO:0000313" key="8">
    <source>
        <dbReference type="EMBL" id="MCT8972356.1"/>
    </source>
</evidence>
<evidence type="ECO:0000256" key="6">
    <source>
        <dbReference type="SAM" id="Phobius"/>
    </source>
</evidence>
<feature type="transmembrane region" description="Helical" evidence="6">
    <location>
        <begin position="41"/>
        <end position="62"/>
    </location>
</feature>
<dbReference type="EMBL" id="JALIDZ010000004">
    <property type="protein sequence ID" value="MCT8972356.1"/>
    <property type="molecule type" value="Genomic_DNA"/>
</dbReference>
<feature type="domain" description="HemY N-terminal" evidence="7">
    <location>
        <begin position="26"/>
        <end position="132"/>
    </location>
</feature>
<evidence type="ECO:0000256" key="4">
    <source>
        <dbReference type="ARBA" id="ARBA00023136"/>
    </source>
</evidence>
<evidence type="ECO:0000313" key="9">
    <source>
        <dbReference type="Proteomes" id="UP001320898"/>
    </source>
</evidence>
<dbReference type="InterPro" id="IPR011990">
    <property type="entry name" value="TPR-like_helical_dom_sf"/>
</dbReference>
<evidence type="ECO:0000256" key="3">
    <source>
        <dbReference type="ARBA" id="ARBA00022989"/>
    </source>
</evidence>
<dbReference type="Pfam" id="PF07219">
    <property type="entry name" value="HemY_N"/>
    <property type="match status" value="1"/>
</dbReference>
<comment type="caution">
    <text evidence="8">The sequence shown here is derived from an EMBL/GenBank/DDBJ whole genome shotgun (WGS) entry which is preliminary data.</text>
</comment>
<accession>A0AAW5QWC0</accession>
<dbReference type="GO" id="GO:0016020">
    <property type="term" value="C:membrane"/>
    <property type="evidence" value="ECO:0007669"/>
    <property type="project" value="UniProtKB-SubCell"/>
</dbReference>
<feature type="compositionally biased region" description="Basic and acidic residues" evidence="5">
    <location>
        <begin position="554"/>
        <end position="572"/>
    </location>
</feature>
<dbReference type="InterPro" id="IPR016982">
    <property type="entry name" value="Mms48"/>
</dbReference>
<evidence type="ECO:0000256" key="2">
    <source>
        <dbReference type="ARBA" id="ARBA00022692"/>
    </source>
</evidence>
<dbReference type="RefSeq" id="WP_261615918.1">
    <property type="nucleotide sequence ID" value="NZ_JALIDZ010000004.1"/>
</dbReference>
<dbReference type="Proteomes" id="UP001320898">
    <property type="component" value="Unassembled WGS sequence"/>
</dbReference>
<feature type="compositionally biased region" description="Low complexity" evidence="5">
    <location>
        <begin position="494"/>
        <end position="503"/>
    </location>
</feature>
<feature type="compositionally biased region" description="Basic and acidic residues" evidence="5">
    <location>
        <begin position="513"/>
        <end position="529"/>
    </location>
</feature>
<keyword evidence="4 6" id="KW-0472">Membrane</keyword>
<sequence>MIRVALYILLVGAIAFGAAWLADRPGDLVVDWQGWHIETSVMVAAVGVIAVVVALMILWTLVRWLAHGPSAVTGFFKGRRQTRGYKALSRGMIAAGAGDARLARHASKEAHKLLRDEPLALLLDAQAAQLSGDRKAATRAFETMTERPDTELLGLRGLYIEAQRAGDEETARACIERAAARAPGLAWAAGALLEIQTREGDWEAALATVERNAEHRLIDKKAAKRLRAVLLTAQAIAREDADPERALALALEAHKLAPELVPAAVIAARQSSATGNTRQATRIVEKTWRLSPHPDLATIYAHARPGDSGRDRLKRAKALLDKMPNNVEGRIGVAVTAIDARDWAEARAALKPLAAAQPTQRVCLLMADIAEGETGDAGKVREWLARAVRAPRDPAWTADGYVSETWAPVSPISGHLDAFEWKVPVEALSAPLETPEPEPATESAPMIEAQPGAPDTESPETAPTVEPAAAQPGTAQPETAEPIDVTPQPEAPEETTAAATPAVEAEEAQPPETGEKRPTTAKEEATDRKPGKKAATPAPEPATAAAMAATAGDRSAEPDADEHPFALDRAPDDPGPMPPDEDRPKKRFGLF</sequence>
<dbReference type="PIRSF" id="PIRSF031802">
    <property type="entry name" value="UCP031802"/>
    <property type="match status" value="1"/>
</dbReference>
<keyword evidence="2 6" id="KW-0812">Transmembrane</keyword>
<feature type="compositionally biased region" description="Low complexity" evidence="5">
    <location>
        <begin position="459"/>
        <end position="470"/>
    </location>
</feature>
<name>A0AAW5QWC0_9HYPH</name>
<dbReference type="AlphaFoldDB" id="A0AAW5QWC0"/>
<evidence type="ECO:0000256" key="5">
    <source>
        <dbReference type="SAM" id="MobiDB-lite"/>
    </source>
</evidence>
<reference evidence="8 9" key="1">
    <citation type="submission" date="2022-04" db="EMBL/GenBank/DDBJ databases">
        <authorList>
            <person name="Ye Y.-Q."/>
            <person name="Du Z.-J."/>
        </authorList>
    </citation>
    <scope>NUCLEOTIDE SEQUENCE [LARGE SCALE GENOMIC DNA]</scope>
    <source>
        <strain evidence="8 9">A6E488</strain>
    </source>
</reference>
<comment type="subcellular location">
    <subcellularLocation>
        <location evidence="1">Membrane</location>
    </subcellularLocation>
</comment>